<protein>
    <submittedName>
        <fullName evidence="1">Uncharacterized protein</fullName>
    </submittedName>
</protein>
<dbReference type="GeneID" id="5493751"/>
<dbReference type="AlphaFoldDB" id="A7E839"/>
<dbReference type="InParanoid" id="A7E839"/>
<dbReference type="HOGENOM" id="CLU_2887148_0_0_1"/>
<evidence type="ECO:0000313" key="2">
    <source>
        <dbReference type="Proteomes" id="UP000001312"/>
    </source>
</evidence>
<accession>A7E839</accession>
<dbReference type="Proteomes" id="UP000001312">
    <property type="component" value="Unassembled WGS sequence"/>
</dbReference>
<evidence type="ECO:0000313" key="1">
    <source>
        <dbReference type="EMBL" id="EDN96541.1"/>
    </source>
</evidence>
<gene>
    <name evidence="1" type="ORF">SS1G_01467</name>
</gene>
<dbReference type="EMBL" id="CH476622">
    <property type="protein sequence ID" value="EDN96541.1"/>
    <property type="molecule type" value="Genomic_DNA"/>
</dbReference>
<name>A7E839_SCLS1</name>
<dbReference type="KEGG" id="ssl:SS1G_01467"/>
<sequence length="63" mass="7433">MCLLEEKLSVCCQIPEVSPCPDGSEWPRVFDINEQFPAMFNDRRKLPRLRVERLCSWDIYKGS</sequence>
<dbReference type="RefSeq" id="XP_001597273.1">
    <property type="nucleotide sequence ID" value="XM_001597223.1"/>
</dbReference>
<keyword evidence="2" id="KW-1185">Reference proteome</keyword>
<organism evidence="1 2">
    <name type="scientific">Sclerotinia sclerotiorum (strain ATCC 18683 / 1980 / Ss-1)</name>
    <name type="common">White mold</name>
    <name type="synonym">Whetzelinia sclerotiorum</name>
    <dbReference type="NCBI Taxonomy" id="665079"/>
    <lineage>
        <taxon>Eukaryota</taxon>
        <taxon>Fungi</taxon>
        <taxon>Dikarya</taxon>
        <taxon>Ascomycota</taxon>
        <taxon>Pezizomycotina</taxon>
        <taxon>Leotiomycetes</taxon>
        <taxon>Helotiales</taxon>
        <taxon>Sclerotiniaceae</taxon>
        <taxon>Sclerotinia</taxon>
    </lineage>
</organism>
<reference evidence="2" key="1">
    <citation type="journal article" date="2011" name="PLoS Genet.">
        <title>Genomic analysis of the necrotrophic fungal pathogens Sclerotinia sclerotiorum and Botrytis cinerea.</title>
        <authorList>
            <person name="Amselem J."/>
            <person name="Cuomo C.A."/>
            <person name="van Kan J.A."/>
            <person name="Viaud M."/>
            <person name="Benito E.P."/>
            <person name="Couloux A."/>
            <person name="Coutinho P.M."/>
            <person name="de Vries R.P."/>
            <person name="Dyer P.S."/>
            <person name="Fillinger S."/>
            <person name="Fournier E."/>
            <person name="Gout L."/>
            <person name="Hahn M."/>
            <person name="Kohn L."/>
            <person name="Lapalu N."/>
            <person name="Plummer K.M."/>
            <person name="Pradier J.M."/>
            <person name="Quevillon E."/>
            <person name="Sharon A."/>
            <person name="Simon A."/>
            <person name="ten Have A."/>
            <person name="Tudzynski B."/>
            <person name="Tudzynski P."/>
            <person name="Wincker P."/>
            <person name="Andrew M."/>
            <person name="Anthouard V."/>
            <person name="Beever R.E."/>
            <person name="Beffa R."/>
            <person name="Benoit I."/>
            <person name="Bouzid O."/>
            <person name="Brault B."/>
            <person name="Chen Z."/>
            <person name="Choquer M."/>
            <person name="Collemare J."/>
            <person name="Cotton P."/>
            <person name="Danchin E.G."/>
            <person name="Da Silva C."/>
            <person name="Gautier A."/>
            <person name="Giraud C."/>
            <person name="Giraud T."/>
            <person name="Gonzalez C."/>
            <person name="Grossetete S."/>
            <person name="Guldener U."/>
            <person name="Henrissat B."/>
            <person name="Howlett B.J."/>
            <person name="Kodira C."/>
            <person name="Kretschmer M."/>
            <person name="Lappartient A."/>
            <person name="Leroch M."/>
            <person name="Levis C."/>
            <person name="Mauceli E."/>
            <person name="Neuveglise C."/>
            <person name="Oeser B."/>
            <person name="Pearson M."/>
            <person name="Poulain J."/>
            <person name="Poussereau N."/>
            <person name="Quesneville H."/>
            <person name="Rascle C."/>
            <person name="Schumacher J."/>
            <person name="Segurens B."/>
            <person name="Sexton A."/>
            <person name="Silva E."/>
            <person name="Sirven C."/>
            <person name="Soanes D.M."/>
            <person name="Talbot N.J."/>
            <person name="Templeton M."/>
            <person name="Yandava C."/>
            <person name="Yarden O."/>
            <person name="Zeng Q."/>
            <person name="Rollins J.A."/>
            <person name="Lebrun M.H."/>
            <person name="Dickman M."/>
        </authorList>
    </citation>
    <scope>NUCLEOTIDE SEQUENCE [LARGE SCALE GENOMIC DNA]</scope>
    <source>
        <strain evidence="2">ATCC 18683 / 1980 / Ss-1</strain>
    </source>
</reference>
<proteinExistence type="predicted"/>